<accession>A0A6G7PYI4</accession>
<feature type="domain" description="N-acyl amino acid synthase FeeM catalytic core" evidence="1">
    <location>
        <begin position="50"/>
        <end position="209"/>
    </location>
</feature>
<dbReference type="EMBL" id="CP048877">
    <property type="protein sequence ID" value="QIJ72581.1"/>
    <property type="molecule type" value="Genomic_DNA"/>
</dbReference>
<dbReference type="Proteomes" id="UP000502179">
    <property type="component" value="Chromosome"/>
</dbReference>
<sequence length="306" mass="36135">MLKNYIQQDDKRYRLKEPWSIRRIRKSRMVNGLREPIQVKLAQDPQTWQDAFALVHKRYVDVGMIDPQPSGLWITPFHALPYTRVCVAYDTEGRPLSTATLIIDSPLGVPSDKILPYKAQIDKLRAKGRKIAEFSSLAAIPNIEGRNGLLHVLRLLVKYAFWQEVDDLVVSVHYKHSLFYERILLFERLGDPAPHPVFNDALAILEHLDLREAPKRYQKEYANASPECDLYTFFTACRKGEKELVQSSRGMDWKTFEYFYLKLTDFYWRFDKGVREYLQKIFPRLREIERPRRKYQQIPTVGPYLH</sequence>
<dbReference type="SUPFAM" id="SSF55729">
    <property type="entry name" value="Acyl-CoA N-acyltransferases (Nat)"/>
    <property type="match status" value="1"/>
</dbReference>
<dbReference type="KEGG" id="tav:G4V39_09985"/>
<organism evidence="2 3">
    <name type="scientific">Thermosulfuriphilus ammonigenes</name>
    <dbReference type="NCBI Taxonomy" id="1936021"/>
    <lineage>
        <taxon>Bacteria</taxon>
        <taxon>Pseudomonadati</taxon>
        <taxon>Thermodesulfobacteriota</taxon>
        <taxon>Thermodesulfobacteria</taxon>
        <taxon>Thermodesulfobacteriales</taxon>
        <taxon>Thermodesulfobacteriaceae</taxon>
        <taxon>Thermosulfuriphilus</taxon>
    </lineage>
</organism>
<reference evidence="2 3" key="1">
    <citation type="submission" date="2020-02" db="EMBL/GenBank/DDBJ databases">
        <title>Genome analysis of Thermosulfuriphilus ammonigenes ST65T, an anaerobic thermophilic chemolithoautotrophic bacterium isolated from a deep-sea hydrothermal vent.</title>
        <authorList>
            <person name="Slobodkina G."/>
            <person name="Allioux M."/>
            <person name="Merkel A."/>
            <person name="Alain K."/>
            <person name="Jebbar M."/>
            <person name="Slobodkin A."/>
        </authorList>
    </citation>
    <scope>NUCLEOTIDE SEQUENCE [LARGE SCALE GENOMIC DNA]</scope>
    <source>
        <strain evidence="2 3">ST65</strain>
    </source>
</reference>
<proteinExistence type="predicted"/>
<dbReference type="InterPro" id="IPR016181">
    <property type="entry name" value="Acyl_CoA_acyltransferase"/>
</dbReference>
<dbReference type="RefSeq" id="WP_166032798.1">
    <property type="nucleotide sequence ID" value="NZ_CP048877.1"/>
</dbReference>
<dbReference type="Pfam" id="PF21926">
    <property type="entry name" value="FeeM"/>
    <property type="match status" value="1"/>
</dbReference>
<evidence type="ECO:0000259" key="1">
    <source>
        <dbReference type="Pfam" id="PF21926"/>
    </source>
</evidence>
<evidence type="ECO:0000313" key="3">
    <source>
        <dbReference type="Proteomes" id="UP000502179"/>
    </source>
</evidence>
<dbReference type="InterPro" id="IPR054597">
    <property type="entry name" value="FeeM_cat"/>
</dbReference>
<dbReference type="Gene3D" id="3.40.630.30">
    <property type="match status" value="1"/>
</dbReference>
<gene>
    <name evidence="2" type="ORF">G4V39_09985</name>
</gene>
<keyword evidence="3" id="KW-1185">Reference proteome</keyword>
<evidence type="ECO:0000313" key="2">
    <source>
        <dbReference type="EMBL" id="QIJ72581.1"/>
    </source>
</evidence>
<dbReference type="AlphaFoldDB" id="A0A6G7PYI4"/>
<protein>
    <recommendedName>
        <fullName evidence="1">N-acyl amino acid synthase FeeM catalytic core domain-containing protein</fullName>
    </recommendedName>
</protein>
<name>A0A6G7PYI4_9BACT</name>